<organism evidence="7 8">
    <name type="scientific">Exophiala mesophila</name>
    <name type="common">Black yeast-like fungus</name>
    <dbReference type="NCBI Taxonomy" id="212818"/>
    <lineage>
        <taxon>Eukaryota</taxon>
        <taxon>Fungi</taxon>
        <taxon>Dikarya</taxon>
        <taxon>Ascomycota</taxon>
        <taxon>Pezizomycotina</taxon>
        <taxon>Eurotiomycetes</taxon>
        <taxon>Chaetothyriomycetidae</taxon>
        <taxon>Chaetothyriales</taxon>
        <taxon>Herpotrichiellaceae</taxon>
        <taxon>Exophiala</taxon>
    </lineage>
</organism>
<dbReference type="VEuPathDB" id="FungiDB:PV10_06092"/>
<dbReference type="PANTHER" id="PTHR12303">
    <property type="entry name" value="CARNOSINE N-METHYLTRANSFERASE"/>
    <property type="match status" value="1"/>
</dbReference>
<dbReference type="GO" id="GO:0016020">
    <property type="term" value="C:membrane"/>
    <property type="evidence" value="ECO:0007669"/>
    <property type="project" value="UniProtKB-SubCell"/>
</dbReference>
<dbReference type="InterPro" id="IPR005829">
    <property type="entry name" value="Sugar_transporter_CS"/>
</dbReference>
<feature type="transmembrane region" description="Helical" evidence="5">
    <location>
        <begin position="421"/>
        <end position="442"/>
    </location>
</feature>
<name>A0A438N653_EXOME</name>
<dbReference type="Gene3D" id="3.40.50.150">
    <property type="entry name" value="Vaccinia Virus protein VP39"/>
    <property type="match status" value="1"/>
</dbReference>
<dbReference type="AlphaFoldDB" id="A0A438N653"/>
<dbReference type="Gene3D" id="1.20.1720.10">
    <property type="entry name" value="Multidrug resistance protein D"/>
    <property type="match status" value="1"/>
</dbReference>
<dbReference type="Pfam" id="PF07942">
    <property type="entry name" value="CARME"/>
    <property type="match status" value="1"/>
</dbReference>
<dbReference type="VEuPathDB" id="FungiDB:PV10_06093"/>
<feature type="transmembrane region" description="Helical" evidence="5">
    <location>
        <begin position="191"/>
        <end position="212"/>
    </location>
</feature>
<dbReference type="GO" id="GO:0008757">
    <property type="term" value="F:S-adenosylmethionine-dependent methyltransferase activity"/>
    <property type="evidence" value="ECO:0007669"/>
    <property type="project" value="InterPro"/>
</dbReference>
<feature type="transmembrane region" description="Helical" evidence="5">
    <location>
        <begin position="249"/>
        <end position="270"/>
    </location>
</feature>
<keyword evidence="3 5" id="KW-1133">Transmembrane helix</keyword>
<dbReference type="SUPFAM" id="SSF103473">
    <property type="entry name" value="MFS general substrate transporter"/>
    <property type="match status" value="1"/>
</dbReference>
<dbReference type="InterPro" id="IPR020846">
    <property type="entry name" value="MFS_dom"/>
</dbReference>
<evidence type="ECO:0000256" key="3">
    <source>
        <dbReference type="ARBA" id="ARBA00022989"/>
    </source>
</evidence>
<dbReference type="InterPro" id="IPR012901">
    <property type="entry name" value="CARME"/>
</dbReference>
<evidence type="ECO:0000256" key="1">
    <source>
        <dbReference type="ARBA" id="ARBA00004141"/>
    </source>
</evidence>
<dbReference type="Proteomes" id="UP000288859">
    <property type="component" value="Unassembled WGS sequence"/>
</dbReference>
<dbReference type="SMART" id="SM01296">
    <property type="entry name" value="N2227"/>
    <property type="match status" value="1"/>
</dbReference>
<accession>A0A438N653</accession>
<dbReference type="CDD" id="cd02440">
    <property type="entry name" value="AdoMet_MTases"/>
    <property type="match status" value="1"/>
</dbReference>
<reference evidence="7 8" key="1">
    <citation type="submission" date="2017-03" db="EMBL/GenBank/DDBJ databases">
        <title>Genomes of endolithic fungi from Antarctica.</title>
        <authorList>
            <person name="Coleine C."/>
            <person name="Masonjones S."/>
            <person name="Stajich J.E."/>
        </authorList>
    </citation>
    <scope>NUCLEOTIDE SEQUENCE [LARGE SCALE GENOMIC DNA]</scope>
    <source>
        <strain evidence="7 8">CCFEE 6314</strain>
    </source>
</reference>
<dbReference type="PANTHER" id="PTHR12303:SF13">
    <property type="match status" value="1"/>
</dbReference>
<feature type="transmembrane region" description="Helical" evidence="5">
    <location>
        <begin position="463"/>
        <end position="484"/>
    </location>
</feature>
<dbReference type="Pfam" id="PF07690">
    <property type="entry name" value="MFS_1"/>
    <property type="match status" value="1"/>
</dbReference>
<comment type="caution">
    <text evidence="7">The sequence shown here is derived from an EMBL/GenBank/DDBJ whole genome shotgun (WGS) entry which is preliminary data.</text>
</comment>
<dbReference type="PROSITE" id="PS00216">
    <property type="entry name" value="SUGAR_TRANSPORT_1"/>
    <property type="match status" value="1"/>
</dbReference>
<dbReference type="InterPro" id="IPR011701">
    <property type="entry name" value="MFS"/>
</dbReference>
<dbReference type="EMBL" id="NAJM01000019">
    <property type="protein sequence ID" value="RVX71134.1"/>
    <property type="molecule type" value="Genomic_DNA"/>
</dbReference>
<sequence length="1002" mass="111454">MLTPPNPQSISRPMSLNLGQYNPVDGDLAWKVTTGIKDEEAVTYGVSAVTAAYGFSLRLWLEWPDDPSVTTQSGKANARERPVLIYSGATNAGLFAIQFAKLIGCLVINTTSTHPFDLVKSYGADYVFDYRSATSAHEISSAFPDLKLALDCFSDSATDAAREYRTFAISVTVPAAPHIAAAFAVSQTESLLPLTLYTLGLAFGPLLIAPFSEVLGRRAMYISTFFLLLLFTGAGTASPNFATLLACRFLAGFLGSSSMAIGAGTVSDIWVLQKAGGTVGSFFILGPFLGPIFGPIAGSFILEDHDYDWRWTQWLILLVGAPVWLASLCMKETSKAYILRHDQTRDAVAATGSGTSAALYQTMVKIRFAVLRAVKLLFTDMVVFSLSLYTAYAYALTFSYFASIPYVYPRYYDLSQKESNLMFLSIMIGYMLAIAVFAFFDWTLYARAREAVAGAMPPPEHRLYSALVGSIFLPISLFWFAWAALAANGALRFTMGAVFPLFTLQMYERLGSADGNKRNEASIGNSFKKQMRALPFETNVQQSLESISFALYMCLDQVKPCTAVSLAAFCKYATTARRVRRYIYSGRLCLEPNPGFSEKQPFIPVESASQRHCVSLGSSPFHNRACCAYPNAKGLEDWKNPEAKERLLDALYDFSDYEQGLLEHIERIQWLYTQFTPDDEKEILERVIGYSNSFARVKTLIAHNSGICQGIVASSLATYGLDQDELNDHIQARRSNERKVDRGAVSQALKHLVRDWAPEGDQERNSTFPLILDTMLEHFASTSSRGQVQVLVPGAGLGRLAHEIAALGPHLNVTANEFSMHVNLVYRYLENHKCCDAPFTIYPFLENWSHHRRRTEIERPITVPDTQVDSSAVTLIEGDFTTKFNDASQRFDAVVTLFFIDTARDMLQYLKCIRHVLRPGGLWINFGPLLFMSAPFMQLSLEEIILVSQDLGFEFLETTPGAGELTLEGHRVWSYEAPYNFNSSALNKFAYHAQFWVARRLG</sequence>
<keyword evidence="4 5" id="KW-0472">Membrane</keyword>
<dbReference type="VEuPathDB" id="FungiDB:PV10_06091"/>
<dbReference type="GO" id="GO:0022857">
    <property type="term" value="F:transmembrane transporter activity"/>
    <property type="evidence" value="ECO:0007669"/>
    <property type="project" value="InterPro"/>
</dbReference>
<dbReference type="OrthoDB" id="4158463at2759"/>
<dbReference type="Gene3D" id="3.90.180.10">
    <property type="entry name" value="Medium-chain alcohol dehydrogenases, catalytic domain"/>
    <property type="match status" value="1"/>
</dbReference>
<dbReference type="SUPFAM" id="SSF53335">
    <property type="entry name" value="S-adenosyl-L-methionine-dependent methyltransferases"/>
    <property type="match status" value="1"/>
</dbReference>
<keyword evidence="2 5" id="KW-0812">Transmembrane</keyword>
<dbReference type="SUPFAM" id="SSF51735">
    <property type="entry name" value="NAD(P)-binding Rossmann-fold domains"/>
    <property type="match status" value="1"/>
</dbReference>
<dbReference type="PROSITE" id="PS50850">
    <property type="entry name" value="MFS"/>
    <property type="match status" value="1"/>
</dbReference>
<feature type="transmembrane region" description="Helical" evidence="5">
    <location>
        <begin position="282"/>
        <end position="302"/>
    </location>
</feature>
<dbReference type="InterPro" id="IPR036291">
    <property type="entry name" value="NAD(P)-bd_dom_sf"/>
</dbReference>
<gene>
    <name evidence="7" type="ORF">B0A52_03500</name>
</gene>
<protein>
    <recommendedName>
        <fullName evidence="6">Major facilitator superfamily (MFS) profile domain-containing protein</fullName>
    </recommendedName>
</protein>
<evidence type="ECO:0000313" key="7">
    <source>
        <dbReference type="EMBL" id="RVX71134.1"/>
    </source>
</evidence>
<evidence type="ECO:0000259" key="6">
    <source>
        <dbReference type="PROSITE" id="PS50850"/>
    </source>
</evidence>
<comment type="subcellular location">
    <subcellularLocation>
        <location evidence="1">Membrane</location>
        <topology evidence="1">Multi-pass membrane protein</topology>
    </subcellularLocation>
</comment>
<evidence type="ECO:0000256" key="2">
    <source>
        <dbReference type="ARBA" id="ARBA00022692"/>
    </source>
</evidence>
<feature type="transmembrane region" description="Helical" evidence="5">
    <location>
        <begin position="314"/>
        <end position="330"/>
    </location>
</feature>
<feature type="domain" description="Major facilitator superfamily (MFS) profile" evidence="6">
    <location>
        <begin position="154"/>
        <end position="580"/>
    </location>
</feature>
<dbReference type="InterPro" id="IPR036259">
    <property type="entry name" value="MFS_trans_sf"/>
</dbReference>
<dbReference type="InterPro" id="IPR029063">
    <property type="entry name" value="SAM-dependent_MTases_sf"/>
</dbReference>
<evidence type="ECO:0000256" key="5">
    <source>
        <dbReference type="SAM" id="Phobius"/>
    </source>
</evidence>
<evidence type="ECO:0000256" key="4">
    <source>
        <dbReference type="ARBA" id="ARBA00023136"/>
    </source>
</evidence>
<feature type="transmembrane region" description="Helical" evidence="5">
    <location>
        <begin position="376"/>
        <end position="401"/>
    </location>
</feature>
<feature type="transmembrane region" description="Helical" evidence="5">
    <location>
        <begin position="219"/>
        <end position="237"/>
    </location>
</feature>
<evidence type="ECO:0000313" key="8">
    <source>
        <dbReference type="Proteomes" id="UP000288859"/>
    </source>
</evidence>
<proteinExistence type="predicted"/>